<keyword evidence="6" id="KW-0276">Fatty acid metabolism</keyword>
<comment type="similarity">
    <text evidence="2">Belongs to the fatty acid desaturase type 2 family.</text>
</comment>
<dbReference type="GO" id="GO:0046872">
    <property type="term" value="F:metal ion binding"/>
    <property type="evidence" value="ECO:0007669"/>
    <property type="project" value="UniProtKB-KW"/>
</dbReference>
<evidence type="ECO:0000256" key="7">
    <source>
        <dbReference type="ARBA" id="ARBA00022946"/>
    </source>
</evidence>
<dbReference type="Gene3D" id="1.10.620.20">
    <property type="entry name" value="Ribonucleotide Reductase, subunit A"/>
    <property type="match status" value="1"/>
</dbReference>
<name>A0A9Q0FG72_9ROSI</name>
<keyword evidence="11" id="KW-0275">Fatty acid biosynthesis</keyword>
<dbReference type="GO" id="GO:0009570">
    <property type="term" value="C:chloroplast stroma"/>
    <property type="evidence" value="ECO:0007669"/>
    <property type="project" value="TreeGrafter"/>
</dbReference>
<dbReference type="PANTHER" id="PTHR31155">
    <property type="entry name" value="ACYL- ACYL-CARRIER-PROTEIN DESATURASE-RELATED"/>
    <property type="match status" value="1"/>
</dbReference>
<dbReference type="InterPro" id="IPR005067">
    <property type="entry name" value="Fatty_acid_desaturase-2"/>
</dbReference>
<sequence>MENWASENVLILHVFEDSGCTDTSPWAIWTRGWGAEENRHGDLLNKYFYLTGRVDMKQIEKTIHYLVGRGMVRFVHATNSITYTYFCRFFPIK</sequence>
<dbReference type="EMBL" id="JAKUCV010005806">
    <property type="protein sequence ID" value="KAJ4829761.1"/>
    <property type="molecule type" value="Genomic_DNA"/>
</dbReference>
<evidence type="ECO:0000256" key="5">
    <source>
        <dbReference type="ARBA" id="ARBA00022723"/>
    </source>
</evidence>
<accession>A0A9Q0FG72</accession>
<evidence type="ECO:0000256" key="11">
    <source>
        <dbReference type="ARBA" id="ARBA00023160"/>
    </source>
</evidence>
<evidence type="ECO:0008006" key="14">
    <source>
        <dbReference type="Google" id="ProtNLM"/>
    </source>
</evidence>
<keyword evidence="9" id="KW-0408">Iron</keyword>
<dbReference type="InterPro" id="IPR012348">
    <property type="entry name" value="RNR-like"/>
</dbReference>
<reference evidence="12" key="1">
    <citation type="submission" date="2022-02" db="EMBL/GenBank/DDBJ databases">
        <authorList>
            <person name="Henning P.M."/>
            <person name="McCubbin A.G."/>
            <person name="Shore J.S."/>
        </authorList>
    </citation>
    <scope>NUCLEOTIDE SEQUENCE</scope>
    <source>
        <strain evidence="12">F60SS</strain>
        <tissue evidence="12">Leaves</tissue>
    </source>
</reference>
<keyword evidence="4" id="KW-0444">Lipid biosynthesis</keyword>
<comment type="caution">
    <text evidence="12">The sequence shown here is derived from an EMBL/GenBank/DDBJ whole genome shotgun (WGS) entry which is preliminary data.</text>
</comment>
<evidence type="ECO:0000256" key="10">
    <source>
        <dbReference type="ARBA" id="ARBA00023098"/>
    </source>
</evidence>
<dbReference type="InterPro" id="IPR009078">
    <property type="entry name" value="Ferritin-like_SF"/>
</dbReference>
<evidence type="ECO:0000256" key="6">
    <source>
        <dbReference type="ARBA" id="ARBA00022832"/>
    </source>
</evidence>
<reference evidence="12" key="2">
    <citation type="journal article" date="2023" name="Plants (Basel)">
        <title>Annotation of the Turnera subulata (Passifloraceae) Draft Genome Reveals the S-Locus Evolved after the Divergence of Turneroideae from Passifloroideae in a Stepwise Manner.</title>
        <authorList>
            <person name="Henning P.M."/>
            <person name="Roalson E.H."/>
            <person name="Mir W."/>
            <person name="McCubbin A.G."/>
            <person name="Shore J.S."/>
        </authorList>
    </citation>
    <scope>NUCLEOTIDE SEQUENCE</scope>
    <source>
        <strain evidence="12">F60SS</strain>
    </source>
</reference>
<dbReference type="AlphaFoldDB" id="A0A9Q0FG72"/>
<dbReference type="GO" id="GO:0045300">
    <property type="term" value="F:stearoyl-[ACP] desaturase activity"/>
    <property type="evidence" value="ECO:0007669"/>
    <property type="project" value="InterPro"/>
</dbReference>
<comment type="subunit">
    <text evidence="3">Homodimer.</text>
</comment>
<evidence type="ECO:0000313" key="13">
    <source>
        <dbReference type="Proteomes" id="UP001141552"/>
    </source>
</evidence>
<evidence type="ECO:0000256" key="3">
    <source>
        <dbReference type="ARBA" id="ARBA00011738"/>
    </source>
</evidence>
<protein>
    <recommendedName>
        <fullName evidence="14">Stearoyl-[acyl-carrier-protein] 9-desaturase</fullName>
    </recommendedName>
</protein>
<keyword evidence="13" id="KW-1185">Reference proteome</keyword>
<dbReference type="Pfam" id="PF03405">
    <property type="entry name" value="FA_desaturase_2"/>
    <property type="match status" value="1"/>
</dbReference>
<dbReference type="PANTHER" id="PTHR31155:SF9">
    <property type="entry name" value="STEAROYL-[ACYL-CARRIER-PROTEIN] 9-DESATURASE 7, CHLOROPLASTIC"/>
    <property type="match status" value="1"/>
</dbReference>
<dbReference type="OrthoDB" id="1709727at2759"/>
<evidence type="ECO:0000313" key="12">
    <source>
        <dbReference type="EMBL" id="KAJ4829761.1"/>
    </source>
</evidence>
<gene>
    <name evidence="12" type="ORF">Tsubulata_048342</name>
</gene>
<evidence type="ECO:0000256" key="8">
    <source>
        <dbReference type="ARBA" id="ARBA00023002"/>
    </source>
</evidence>
<dbReference type="SUPFAM" id="SSF47240">
    <property type="entry name" value="Ferritin-like"/>
    <property type="match status" value="1"/>
</dbReference>
<proteinExistence type="inferred from homology"/>
<organism evidence="12 13">
    <name type="scientific">Turnera subulata</name>
    <dbReference type="NCBI Taxonomy" id="218843"/>
    <lineage>
        <taxon>Eukaryota</taxon>
        <taxon>Viridiplantae</taxon>
        <taxon>Streptophyta</taxon>
        <taxon>Embryophyta</taxon>
        <taxon>Tracheophyta</taxon>
        <taxon>Spermatophyta</taxon>
        <taxon>Magnoliopsida</taxon>
        <taxon>eudicotyledons</taxon>
        <taxon>Gunneridae</taxon>
        <taxon>Pentapetalae</taxon>
        <taxon>rosids</taxon>
        <taxon>fabids</taxon>
        <taxon>Malpighiales</taxon>
        <taxon>Passifloraceae</taxon>
        <taxon>Turnera</taxon>
    </lineage>
</organism>
<comment type="cofactor">
    <cofactor evidence="1">
        <name>Fe(2+)</name>
        <dbReference type="ChEBI" id="CHEBI:29033"/>
    </cofactor>
</comment>
<keyword evidence="7" id="KW-0809">Transit peptide</keyword>
<evidence type="ECO:0000256" key="4">
    <source>
        <dbReference type="ARBA" id="ARBA00022516"/>
    </source>
</evidence>
<keyword evidence="5" id="KW-0479">Metal-binding</keyword>
<evidence type="ECO:0000256" key="9">
    <source>
        <dbReference type="ARBA" id="ARBA00023004"/>
    </source>
</evidence>
<evidence type="ECO:0000256" key="2">
    <source>
        <dbReference type="ARBA" id="ARBA00008749"/>
    </source>
</evidence>
<evidence type="ECO:0000256" key="1">
    <source>
        <dbReference type="ARBA" id="ARBA00001954"/>
    </source>
</evidence>
<keyword evidence="10" id="KW-0443">Lipid metabolism</keyword>
<keyword evidence="8" id="KW-0560">Oxidoreductase</keyword>
<dbReference type="GO" id="GO:0006633">
    <property type="term" value="P:fatty acid biosynthetic process"/>
    <property type="evidence" value="ECO:0007669"/>
    <property type="project" value="UniProtKB-KW"/>
</dbReference>
<dbReference type="Proteomes" id="UP001141552">
    <property type="component" value="Unassembled WGS sequence"/>
</dbReference>